<dbReference type="PROSITE" id="PS51379">
    <property type="entry name" value="4FE4S_FER_2"/>
    <property type="match status" value="1"/>
</dbReference>
<keyword evidence="8" id="KW-1185">Reference proteome</keyword>
<organism evidence="7 8">
    <name type="scientific">Pelosinus baikalensis</name>
    <dbReference type="NCBI Taxonomy" id="2892015"/>
    <lineage>
        <taxon>Bacteria</taxon>
        <taxon>Bacillati</taxon>
        <taxon>Bacillota</taxon>
        <taxon>Negativicutes</taxon>
        <taxon>Selenomonadales</taxon>
        <taxon>Sporomusaceae</taxon>
        <taxon>Pelosinus</taxon>
    </lineage>
</organism>
<evidence type="ECO:0000256" key="3">
    <source>
        <dbReference type="ARBA" id="ARBA00023002"/>
    </source>
</evidence>
<evidence type="ECO:0000256" key="4">
    <source>
        <dbReference type="ARBA" id="ARBA00023004"/>
    </source>
</evidence>
<dbReference type="InterPro" id="IPR017896">
    <property type="entry name" value="4Fe4S_Fe-S-bd"/>
</dbReference>
<dbReference type="RefSeq" id="WP_229533789.1">
    <property type="nucleotide sequence ID" value="NZ_JAJHJB010000002.1"/>
</dbReference>
<dbReference type="InterPro" id="IPR036188">
    <property type="entry name" value="FAD/NAD-bd_sf"/>
</dbReference>
<dbReference type="InterPro" id="IPR009051">
    <property type="entry name" value="Helical_ferredxn"/>
</dbReference>
<keyword evidence="4" id="KW-0408">Iron</keyword>
<evidence type="ECO:0000259" key="6">
    <source>
        <dbReference type="PROSITE" id="PS51379"/>
    </source>
</evidence>
<dbReference type="InterPro" id="IPR028261">
    <property type="entry name" value="DPD_II"/>
</dbReference>
<dbReference type="Pfam" id="PF14691">
    <property type="entry name" value="Fer4_20"/>
    <property type="match status" value="1"/>
</dbReference>
<reference evidence="7" key="1">
    <citation type="submission" date="2021-11" db="EMBL/GenBank/DDBJ databases">
        <title>Description of a new species Pelosinus isolated from the bottom sediments of Lake Baikal.</title>
        <authorList>
            <person name="Zakharyuk A."/>
        </authorList>
    </citation>
    <scope>NUCLEOTIDE SEQUENCE</scope>
    <source>
        <strain evidence="7">Bkl1</strain>
    </source>
</reference>
<evidence type="ECO:0000313" key="7">
    <source>
        <dbReference type="EMBL" id="MCC5464289.1"/>
    </source>
</evidence>
<protein>
    <submittedName>
        <fullName evidence="7">4Fe-4S dicluster domain-containing protein</fullName>
    </submittedName>
</protein>
<dbReference type="PROSITE" id="PS00198">
    <property type="entry name" value="4FE4S_FER_1"/>
    <property type="match status" value="1"/>
</dbReference>
<dbReference type="PANTHER" id="PTHR43255">
    <property type="entry name" value="IRON-SULFUR-BINDING OXIDOREDUCTASE FADF-RELATED-RELATED"/>
    <property type="match status" value="1"/>
</dbReference>
<dbReference type="InterPro" id="IPR004017">
    <property type="entry name" value="Cys_rich_dom"/>
</dbReference>
<keyword evidence="3" id="KW-0560">Oxidoreductase</keyword>
<keyword evidence="2" id="KW-0479">Metal-binding</keyword>
<evidence type="ECO:0000256" key="2">
    <source>
        <dbReference type="ARBA" id="ARBA00022723"/>
    </source>
</evidence>
<accession>A0ABS8HR52</accession>
<dbReference type="InterPro" id="IPR017900">
    <property type="entry name" value="4Fe4S_Fe_S_CS"/>
</dbReference>
<evidence type="ECO:0000256" key="5">
    <source>
        <dbReference type="ARBA" id="ARBA00023014"/>
    </source>
</evidence>
<dbReference type="InterPro" id="IPR051460">
    <property type="entry name" value="HdrC_iron-sulfur_subunit"/>
</dbReference>
<comment type="caution">
    <text evidence="7">The sequence shown here is derived from an EMBL/GenBank/DDBJ whole genome shotgun (WGS) entry which is preliminary data.</text>
</comment>
<proteinExistence type="predicted"/>
<dbReference type="Pfam" id="PF02754">
    <property type="entry name" value="CCG"/>
    <property type="match status" value="2"/>
</dbReference>
<dbReference type="EMBL" id="JAJHJB010000002">
    <property type="protein sequence ID" value="MCC5464289.1"/>
    <property type="molecule type" value="Genomic_DNA"/>
</dbReference>
<gene>
    <name evidence="7" type="ORF">LMF89_02780</name>
</gene>
<sequence>MEQKALKEREQQCIQEQPPGCTAACPVHVDVRGMVAAIQKEDYKAGGQLLYKMVPFPRIISRICDQPCQQVCKRQEIDESIAVNELEKSCVDNSNELILKITQMPPKDKTIAIIGAGLSGLTAAVELGKKGYNVVIFEAKKLLGGSIWDIPEHRLPRQNIAEDFAILKRIPLEINLHVIVNNHKNSKMSLDHISATFDAVYLATGCIEANPHYWGLALDVGGGIAIHPVTLATSVPNVFAGGSLYLGPDRKSPITSISHGKIAANSIDRFLQNASLTASREKEGPFTSLLYTNIAGVEPQTKVRSADPNKGYTTEEAVKEAKRCLLCECLECVKVCEYLAHFHAYPKRYVREVYNNSSIVMGVHHANKMINACNLCGLCEQVCPGNLNMGEICQEARRIMVKKGKMPPRVHDFALRDMQFSTSEKFAFSRHQPGFASSSTVFFPGCQLSASSPEHVKSMYQFLCKKITDGVGLILGCCGVPADWAGQENLFKETIKAIEDNWRKLGSPRVITGCPTCYSVFKREWPSMDVESIWTVLDKIGLPDQGEEPFVPLKLVVHDACTTRHEAALQQSIRKILHTLGHQVEELENSNELTECCGYGGLMLFANKEIAHKMIKKRSQQSENDFLTYCAMCRDNFASQGKQSYHLLDLIFPTRQQDVTSKKGPGYSERQENRARLKRTLQKEVWGELADEEQCNVKLIISEKVRQVLEELMILDSDIIAVISHAEHTGNKFKDMENNSYIASFKPASVTYWVEYSTQEDGFLVHNAYSHRLEIKGS</sequence>
<keyword evidence="5" id="KW-0411">Iron-sulfur</keyword>
<dbReference type="Gene3D" id="3.50.50.60">
    <property type="entry name" value="FAD/NAD(P)-binding domain"/>
    <property type="match status" value="1"/>
</dbReference>
<evidence type="ECO:0000313" key="8">
    <source>
        <dbReference type="Proteomes" id="UP001165492"/>
    </source>
</evidence>
<dbReference type="SUPFAM" id="SSF51905">
    <property type="entry name" value="FAD/NAD(P)-binding domain"/>
    <property type="match status" value="1"/>
</dbReference>
<dbReference type="Gene3D" id="1.10.1060.10">
    <property type="entry name" value="Alpha-helical ferredoxin"/>
    <property type="match status" value="2"/>
</dbReference>
<dbReference type="SUPFAM" id="SSF46548">
    <property type="entry name" value="alpha-helical ferredoxin"/>
    <property type="match status" value="2"/>
</dbReference>
<dbReference type="Pfam" id="PF13534">
    <property type="entry name" value="Fer4_17"/>
    <property type="match status" value="1"/>
</dbReference>
<dbReference type="Proteomes" id="UP001165492">
    <property type="component" value="Unassembled WGS sequence"/>
</dbReference>
<evidence type="ECO:0000256" key="1">
    <source>
        <dbReference type="ARBA" id="ARBA00022485"/>
    </source>
</evidence>
<name>A0ABS8HR52_9FIRM</name>
<dbReference type="PANTHER" id="PTHR43255:SF1">
    <property type="entry name" value="IRON-SULFUR-BINDING OXIDOREDUCTASE FADF-RELATED"/>
    <property type="match status" value="1"/>
</dbReference>
<feature type="domain" description="4Fe-4S ferredoxin-type" evidence="6">
    <location>
        <begin position="362"/>
        <end position="392"/>
    </location>
</feature>
<dbReference type="NCBIfam" id="NF045663">
    <property type="entry name" value="diclust_near_Sec"/>
    <property type="match status" value="1"/>
</dbReference>
<dbReference type="Pfam" id="PF13450">
    <property type="entry name" value="NAD_binding_8"/>
    <property type="match status" value="1"/>
</dbReference>
<keyword evidence="1" id="KW-0004">4Fe-4S</keyword>